<accession>A0AAE0YTH6</accession>
<proteinExistence type="predicted"/>
<organism evidence="1 2">
    <name type="scientific">Elysia crispata</name>
    <name type="common">lettuce slug</name>
    <dbReference type="NCBI Taxonomy" id="231223"/>
    <lineage>
        <taxon>Eukaryota</taxon>
        <taxon>Metazoa</taxon>
        <taxon>Spiralia</taxon>
        <taxon>Lophotrochozoa</taxon>
        <taxon>Mollusca</taxon>
        <taxon>Gastropoda</taxon>
        <taxon>Heterobranchia</taxon>
        <taxon>Euthyneura</taxon>
        <taxon>Panpulmonata</taxon>
        <taxon>Sacoglossa</taxon>
        <taxon>Placobranchoidea</taxon>
        <taxon>Plakobranchidae</taxon>
        <taxon>Elysia</taxon>
    </lineage>
</organism>
<evidence type="ECO:0000313" key="2">
    <source>
        <dbReference type="Proteomes" id="UP001283361"/>
    </source>
</evidence>
<name>A0AAE0YTH6_9GAST</name>
<dbReference type="AlphaFoldDB" id="A0AAE0YTH6"/>
<dbReference type="Proteomes" id="UP001283361">
    <property type="component" value="Unassembled WGS sequence"/>
</dbReference>
<keyword evidence="2" id="KW-1185">Reference proteome</keyword>
<protein>
    <submittedName>
        <fullName evidence="1">Uncharacterized protein</fullName>
    </submittedName>
</protein>
<reference evidence="1" key="1">
    <citation type="journal article" date="2023" name="G3 (Bethesda)">
        <title>A reference genome for the long-term kleptoplast-retaining sea slug Elysia crispata morphotype clarki.</title>
        <authorList>
            <person name="Eastman K.E."/>
            <person name="Pendleton A.L."/>
            <person name="Shaikh M.A."/>
            <person name="Suttiyut T."/>
            <person name="Ogas R."/>
            <person name="Tomko P."/>
            <person name="Gavelis G."/>
            <person name="Widhalm J.R."/>
            <person name="Wisecaver J.H."/>
        </authorList>
    </citation>
    <scope>NUCLEOTIDE SEQUENCE</scope>
    <source>
        <strain evidence="1">ECLA1</strain>
    </source>
</reference>
<gene>
    <name evidence="1" type="ORF">RRG08_041322</name>
</gene>
<evidence type="ECO:0000313" key="1">
    <source>
        <dbReference type="EMBL" id="KAK3756969.1"/>
    </source>
</evidence>
<sequence>MVIVIQPSEKSNFDIELISKNRLGYKKSTIVTPEFPPATKTELKNGLVYRVFSADSLYETMFSFSNIQPGGV</sequence>
<dbReference type="EMBL" id="JAWDGP010005429">
    <property type="protein sequence ID" value="KAK3756969.1"/>
    <property type="molecule type" value="Genomic_DNA"/>
</dbReference>
<comment type="caution">
    <text evidence="1">The sequence shown here is derived from an EMBL/GenBank/DDBJ whole genome shotgun (WGS) entry which is preliminary data.</text>
</comment>